<evidence type="ECO:0000313" key="2">
    <source>
        <dbReference type="Proteomes" id="UP000053110"/>
    </source>
</evidence>
<accession>A0A656KMB8</accession>
<sequence>MLQETAPDNNYLAFITTNARSIWNNNRNEDNQLGINWAGPFMPPATAGTHSSAMDALGHATEEWTKPMADGIDRSLTRSKQQPLDAFYCGAGGWHDELHFFVDIIRFKGRAGDVGKRILMKHSTCDASTCLPHLSP</sequence>
<dbReference type="OrthoDB" id="9984024at2759"/>
<proteinExistence type="predicted"/>
<reference evidence="2" key="1">
    <citation type="journal article" date="2013" name="Nat. Genet.">
        <title>The wheat powdery mildew genome shows the unique evolution of an obligate biotroph.</title>
        <authorList>
            <person name="Wicker T."/>
            <person name="Oberhaensli S."/>
            <person name="Parlange F."/>
            <person name="Buchmann J.P."/>
            <person name="Shatalina M."/>
            <person name="Roffler S."/>
            <person name="Ben-David R."/>
            <person name="Dolezel J."/>
            <person name="Simkova H."/>
            <person name="Schulze-Lefert P."/>
            <person name="Spanu P.D."/>
            <person name="Bruggmann R."/>
            <person name="Amselem J."/>
            <person name="Quesneville H."/>
            <person name="Ver Loren van Themaat E."/>
            <person name="Paape T."/>
            <person name="Shimizu K.K."/>
            <person name="Keller B."/>
        </authorList>
    </citation>
    <scope>NUCLEOTIDE SEQUENCE [LARGE SCALE GENOMIC DNA]</scope>
    <source>
        <strain evidence="2">96224</strain>
    </source>
</reference>
<evidence type="ECO:0000313" key="1">
    <source>
        <dbReference type="EMBL" id="EPQ66256.1"/>
    </source>
</evidence>
<gene>
    <name evidence="1" type="ORF">BGT96224_5324B</name>
</gene>
<dbReference type="AlphaFoldDB" id="A0A656KMB8"/>
<dbReference type="EMBL" id="KE375001">
    <property type="protein sequence ID" value="EPQ66256.1"/>
    <property type="molecule type" value="Genomic_DNA"/>
</dbReference>
<organism evidence="1 2">
    <name type="scientific">Blumeria graminis f. sp. tritici 96224</name>
    <dbReference type="NCBI Taxonomy" id="1268274"/>
    <lineage>
        <taxon>Eukaryota</taxon>
        <taxon>Fungi</taxon>
        <taxon>Dikarya</taxon>
        <taxon>Ascomycota</taxon>
        <taxon>Pezizomycotina</taxon>
        <taxon>Leotiomycetes</taxon>
        <taxon>Erysiphales</taxon>
        <taxon>Erysiphaceae</taxon>
        <taxon>Blumeria</taxon>
    </lineage>
</organism>
<dbReference type="Gene3D" id="1.50.10.20">
    <property type="match status" value="1"/>
</dbReference>
<name>A0A656KMB8_BLUGR</name>
<dbReference type="Proteomes" id="UP000053110">
    <property type="component" value="Unassembled WGS sequence"/>
</dbReference>
<protein>
    <submittedName>
        <fullName evidence="1">Uncharacterized protein</fullName>
    </submittedName>
</protein>